<keyword evidence="1" id="KW-0732">Signal</keyword>
<feature type="signal peptide" evidence="1">
    <location>
        <begin position="1"/>
        <end position="21"/>
    </location>
</feature>
<dbReference type="AlphaFoldDB" id="A0A2M4DR17"/>
<sequence>MWSIFFRLWLVEMFVCVRVRACVRADASKCDRVCVFQVWWSIDYEKYSIDLILVRSGFICSIASSENRISIKIVA</sequence>
<evidence type="ECO:0000313" key="2">
    <source>
        <dbReference type="EMBL" id="MBW80030.1"/>
    </source>
</evidence>
<protein>
    <submittedName>
        <fullName evidence="2">Putative secreted protein</fullName>
    </submittedName>
</protein>
<dbReference type="EMBL" id="GGFL01015852">
    <property type="protein sequence ID" value="MBW80030.1"/>
    <property type="molecule type" value="Transcribed_RNA"/>
</dbReference>
<organism evidence="2">
    <name type="scientific">Anopheles darlingi</name>
    <name type="common">Mosquito</name>
    <dbReference type="NCBI Taxonomy" id="43151"/>
    <lineage>
        <taxon>Eukaryota</taxon>
        <taxon>Metazoa</taxon>
        <taxon>Ecdysozoa</taxon>
        <taxon>Arthropoda</taxon>
        <taxon>Hexapoda</taxon>
        <taxon>Insecta</taxon>
        <taxon>Pterygota</taxon>
        <taxon>Neoptera</taxon>
        <taxon>Endopterygota</taxon>
        <taxon>Diptera</taxon>
        <taxon>Nematocera</taxon>
        <taxon>Culicoidea</taxon>
        <taxon>Culicidae</taxon>
        <taxon>Anophelinae</taxon>
        <taxon>Anopheles</taxon>
    </lineage>
</organism>
<proteinExistence type="predicted"/>
<reference evidence="2" key="1">
    <citation type="submission" date="2018-01" db="EMBL/GenBank/DDBJ databases">
        <title>An insight into the sialome of Amazonian anophelines.</title>
        <authorList>
            <person name="Ribeiro J.M."/>
            <person name="Scarpassa V."/>
            <person name="Calvo E."/>
        </authorList>
    </citation>
    <scope>NUCLEOTIDE SEQUENCE</scope>
</reference>
<name>A0A2M4DR17_ANODA</name>
<accession>A0A2M4DR17</accession>
<feature type="chain" id="PRO_5014850464" evidence="1">
    <location>
        <begin position="22"/>
        <end position="75"/>
    </location>
</feature>
<evidence type="ECO:0000256" key="1">
    <source>
        <dbReference type="SAM" id="SignalP"/>
    </source>
</evidence>